<dbReference type="Pfam" id="PF00620">
    <property type="entry name" value="RhoGAP"/>
    <property type="match status" value="1"/>
</dbReference>
<dbReference type="EMBL" id="PJQM01000380">
    <property type="protein sequence ID" value="RCI05468.1"/>
    <property type="molecule type" value="Genomic_DNA"/>
</dbReference>
<dbReference type="GO" id="GO:0005737">
    <property type="term" value="C:cytoplasm"/>
    <property type="evidence" value="ECO:0007669"/>
    <property type="project" value="TreeGrafter"/>
</dbReference>
<dbReference type="PANTHER" id="PTHR23176">
    <property type="entry name" value="RHO/RAC/CDC GTPASE-ACTIVATING PROTEIN"/>
    <property type="match status" value="1"/>
</dbReference>
<dbReference type="InterPro" id="IPR008936">
    <property type="entry name" value="Rho_GTPase_activation_prot"/>
</dbReference>
<feature type="domain" description="Rho-GAP" evidence="4">
    <location>
        <begin position="335"/>
        <end position="521"/>
    </location>
</feature>
<proteinExistence type="predicted"/>
<keyword evidence="6" id="KW-1185">Reference proteome</keyword>
<dbReference type="SMART" id="SM00233">
    <property type="entry name" value="PH"/>
    <property type="match status" value="1"/>
</dbReference>
<dbReference type="PROSITE" id="PS50003">
    <property type="entry name" value="PH_DOMAIN"/>
    <property type="match status" value="1"/>
</dbReference>
<dbReference type="SUPFAM" id="SSF50729">
    <property type="entry name" value="PH domain-like"/>
    <property type="match status" value="1"/>
</dbReference>
<dbReference type="AlphaFoldDB" id="A0A367KTE1"/>
<feature type="region of interest" description="Disordered" evidence="2">
    <location>
        <begin position="305"/>
        <end position="324"/>
    </location>
</feature>
<organism evidence="5 6">
    <name type="scientific">Rhizopus stolonifer</name>
    <name type="common">Rhizopus nigricans</name>
    <dbReference type="NCBI Taxonomy" id="4846"/>
    <lineage>
        <taxon>Eukaryota</taxon>
        <taxon>Fungi</taxon>
        <taxon>Fungi incertae sedis</taxon>
        <taxon>Mucoromycota</taxon>
        <taxon>Mucoromycotina</taxon>
        <taxon>Mucoromycetes</taxon>
        <taxon>Mucorales</taxon>
        <taxon>Mucorineae</taxon>
        <taxon>Rhizopodaceae</taxon>
        <taxon>Rhizopus</taxon>
    </lineage>
</organism>
<evidence type="ECO:0000313" key="5">
    <source>
        <dbReference type="EMBL" id="RCI05468.1"/>
    </source>
</evidence>
<accession>A0A367KTE1</accession>
<dbReference type="GO" id="GO:0005096">
    <property type="term" value="F:GTPase activator activity"/>
    <property type="evidence" value="ECO:0007669"/>
    <property type="project" value="UniProtKB-KW"/>
</dbReference>
<dbReference type="Gene3D" id="1.10.555.10">
    <property type="entry name" value="Rho GTPase activation protein"/>
    <property type="match status" value="1"/>
</dbReference>
<dbReference type="Proteomes" id="UP000253551">
    <property type="component" value="Unassembled WGS sequence"/>
</dbReference>
<dbReference type="STRING" id="4846.A0A367KTE1"/>
<reference evidence="5 6" key="1">
    <citation type="journal article" date="2018" name="G3 (Bethesda)">
        <title>Phylogenetic and Phylogenomic Definition of Rhizopus Species.</title>
        <authorList>
            <person name="Gryganskyi A.P."/>
            <person name="Golan J."/>
            <person name="Dolatabadi S."/>
            <person name="Mondo S."/>
            <person name="Robb S."/>
            <person name="Idnurm A."/>
            <person name="Muszewska A."/>
            <person name="Steczkiewicz K."/>
            <person name="Masonjones S."/>
            <person name="Liao H.L."/>
            <person name="Gajdeczka M.T."/>
            <person name="Anike F."/>
            <person name="Vuek A."/>
            <person name="Anishchenko I.M."/>
            <person name="Voigt K."/>
            <person name="de Hoog G.S."/>
            <person name="Smith M.E."/>
            <person name="Heitman J."/>
            <person name="Vilgalys R."/>
            <person name="Stajich J.E."/>
        </authorList>
    </citation>
    <scope>NUCLEOTIDE SEQUENCE [LARGE SCALE GENOMIC DNA]</scope>
    <source>
        <strain evidence="5 6">LSU 92-RS-03</strain>
    </source>
</reference>
<evidence type="ECO:0000259" key="4">
    <source>
        <dbReference type="PROSITE" id="PS50238"/>
    </source>
</evidence>
<dbReference type="Gene3D" id="2.30.29.30">
    <property type="entry name" value="Pleckstrin-homology domain (PH domain)/Phosphotyrosine-binding domain (PTB)"/>
    <property type="match status" value="1"/>
</dbReference>
<dbReference type="OrthoDB" id="185175at2759"/>
<dbReference type="Pfam" id="PF00169">
    <property type="entry name" value="PH"/>
    <property type="match status" value="1"/>
</dbReference>
<evidence type="ECO:0000256" key="1">
    <source>
        <dbReference type="ARBA" id="ARBA00022468"/>
    </source>
</evidence>
<sequence length="587" mass="67898">MSFIPNIQDTHQDDKELWTVIEKQRLIIQQLQGALNDMALERDGLLEKLQNRTPTPPPRSPFRTNQPEKTVEKTNNFTSVLIKVKLFQQTSFTLSIVDKKTLVELWSIEKLHSEFLDLDTTLKALSTTNNTLLFYDKSFLFFNKSVDNRKRKLAIEEYFEQILQFTDDQALFLFLLEKPHLHQGHLTKRTKFGWTRYFFILTDTRLFCFDRHDGQLFVRYISLVPETQIGKQSSGSNVKESFRHAFVILNKDHNTILCAASDKERDKWVKMLLKSVKPKEDKKAAFVDKKPDSVDVNDHRKSFWSRKKQTSETTVNNDSSFSGSASSTLFPVFGVSLEEAVYTDKFDLPAIAYRCIEYLEARHAIYEEGIYRMSGSSLQISQLRQKFGEEGDMDLLQQDLDLHVVAGLLKCWLRELPDNVLTKQLLNEFVSVLGRLEYQDRPSRIKILGRLVSRLPTVNYSLLRALIAHLIHIVHHAERNKMSLRNLSIVFAPTLSIPSGVFALLMTEFDYVFYTTPEKIIIPPIHVPEPSTSADRIKQQYLKTVEQEGRSDHNSVRYKQRVPLSMIGIESMMNQGKLLISEMPANK</sequence>
<protein>
    <recommendedName>
        <fullName evidence="7">RhoGAP-domain-containing protein</fullName>
    </recommendedName>
</protein>
<comment type="caution">
    <text evidence="5">The sequence shown here is derived from an EMBL/GenBank/DDBJ whole genome shotgun (WGS) entry which is preliminary data.</text>
</comment>
<dbReference type="PANTHER" id="PTHR23176:SF129">
    <property type="entry name" value="RHO GTPASE ACTIVATING PROTEIN AT 16F, ISOFORM E-RELATED"/>
    <property type="match status" value="1"/>
</dbReference>
<dbReference type="PROSITE" id="PS50238">
    <property type="entry name" value="RHOGAP"/>
    <property type="match status" value="1"/>
</dbReference>
<evidence type="ECO:0000313" key="6">
    <source>
        <dbReference type="Proteomes" id="UP000253551"/>
    </source>
</evidence>
<dbReference type="InterPro" id="IPR000198">
    <property type="entry name" value="RhoGAP_dom"/>
</dbReference>
<dbReference type="SMART" id="SM00324">
    <property type="entry name" value="RhoGAP"/>
    <property type="match status" value="1"/>
</dbReference>
<gene>
    <name evidence="5" type="ORF">CU098_013210</name>
</gene>
<dbReference type="InterPro" id="IPR011993">
    <property type="entry name" value="PH-like_dom_sf"/>
</dbReference>
<feature type="region of interest" description="Disordered" evidence="2">
    <location>
        <begin position="49"/>
        <end position="69"/>
    </location>
</feature>
<feature type="domain" description="PH" evidence="3">
    <location>
        <begin position="179"/>
        <end position="277"/>
    </location>
</feature>
<evidence type="ECO:0000256" key="2">
    <source>
        <dbReference type="SAM" id="MobiDB-lite"/>
    </source>
</evidence>
<evidence type="ECO:0000259" key="3">
    <source>
        <dbReference type="PROSITE" id="PS50003"/>
    </source>
</evidence>
<dbReference type="SUPFAM" id="SSF48350">
    <property type="entry name" value="GTPase activation domain, GAP"/>
    <property type="match status" value="1"/>
</dbReference>
<dbReference type="InterPro" id="IPR001849">
    <property type="entry name" value="PH_domain"/>
</dbReference>
<name>A0A367KTE1_RHIST</name>
<evidence type="ECO:0008006" key="7">
    <source>
        <dbReference type="Google" id="ProtNLM"/>
    </source>
</evidence>
<keyword evidence="1" id="KW-0343">GTPase activation</keyword>
<dbReference type="InterPro" id="IPR050729">
    <property type="entry name" value="Rho-GAP"/>
</dbReference>
<dbReference type="GO" id="GO:0007165">
    <property type="term" value="P:signal transduction"/>
    <property type="evidence" value="ECO:0007669"/>
    <property type="project" value="InterPro"/>
</dbReference>